<keyword evidence="1" id="KW-0812">Transmembrane</keyword>
<sequence>MVRMGDVWDRAVEVLRGRSSILGSIALGAIFVPTLVGNAVSAFLTPAAAGAGAAPSTGALGAVLALAVLLAGIWGQLAMLAVSSDPATTRADAARQATQRLLPALGIVLLLGLVFTLAFVPLIVILMRAGVDFTSATAVQSVSAGTAGSASLYILVLLVLGLVVGARLLLLNAVIVNERRGIGSILRSVRLTRGMTGRIVGLMLLFALVLLIPTIAVQSVVGLIARLVLGGDAPGLVAFLAGAAGAVVTTIFSVVAAAFTAQLYVAAVADKDGSAGTGASIGI</sequence>
<name>A0A7W7EWU4_9SPHN</name>
<dbReference type="EMBL" id="JACHNY010000001">
    <property type="protein sequence ID" value="MBB4616441.1"/>
    <property type="molecule type" value="Genomic_DNA"/>
</dbReference>
<evidence type="ECO:0000313" key="3">
    <source>
        <dbReference type="Proteomes" id="UP000574769"/>
    </source>
</evidence>
<feature type="transmembrane region" description="Helical" evidence="1">
    <location>
        <begin position="101"/>
        <end position="130"/>
    </location>
</feature>
<feature type="transmembrane region" description="Helical" evidence="1">
    <location>
        <begin position="21"/>
        <end position="44"/>
    </location>
</feature>
<protein>
    <recommendedName>
        <fullName evidence="4">Glycerophosphoryl diester phosphodiesterase membrane domain-containing protein</fullName>
    </recommendedName>
</protein>
<feature type="transmembrane region" description="Helical" evidence="1">
    <location>
        <begin position="150"/>
        <end position="176"/>
    </location>
</feature>
<organism evidence="2 3">
    <name type="scientific">Sphingomonas abaci</name>
    <dbReference type="NCBI Taxonomy" id="237611"/>
    <lineage>
        <taxon>Bacteria</taxon>
        <taxon>Pseudomonadati</taxon>
        <taxon>Pseudomonadota</taxon>
        <taxon>Alphaproteobacteria</taxon>
        <taxon>Sphingomonadales</taxon>
        <taxon>Sphingomonadaceae</taxon>
        <taxon>Sphingomonas</taxon>
    </lineage>
</organism>
<feature type="transmembrane region" description="Helical" evidence="1">
    <location>
        <begin position="56"/>
        <end position="80"/>
    </location>
</feature>
<proteinExistence type="predicted"/>
<keyword evidence="3" id="KW-1185">Reference proteome</keyword>
<evidence type="ECO:0000256" key="1">
    <source>
        <dbReference type="SAM" id="Phobius"/>
    </source>
</evidence>
<dbReference type="Proteomes" id="UP000574769">
    <property type="component" value="Unassembled WGS sequence"/>
</dbReference>
<keyword evidence="1" id="KW-0472">Membrane</keyword>
<evidence type="ECO:0008006" key="4">
    <source>
        <dbReference type="Google" id="ProtNLM"/>
    </source>
</evidence>
<feature type="transmembrane region" description="Helical" evidence="1">
    <location>
        <begin position="236"/>
        <end position="261"/>
    </location>
</feature>
<evidence type="ECO:0000313" key="2">
    <source>
        <dbReference type="EMBL" id="MBB4616441.1"/>
    </source>
</evidence>
<feature type="transmembrane region" description="Helical" evidence="1">
    <location>
        <begin position="197"/>
        <end position="224"/>
    </location>
</feature>
<accession>A0A7W7EWU4</accession>
<reference evidence="2 3" key="1">
    <citation type="submission" date="2020-08" db="EMBL/GenBank/DDBJ databases">
        <title>Genomic Encyclopedia of Type Strains, Phase IV (KMG-IV): sequencing the most valuable type-strain genomes for metagenomic binning, comparative biology and taxonomic classification.</title>
        <authorList>
            <person name="Goeker M."/>
        </authorList>
    </citation>
    <scope>NUCLEOTIDE SEQUENCE [LARGE SCALE GENOMIC DNA]</scope>
    <source>
        <strain evidence="2 3">DSM 15867</strain>
    </source>
</reference>
<keyword evidence="1" id="KW-1133">Transmembrane helix</keyword>
<comment type="caution">
    <text evidence="2">The sequence shown here is derived from an EMBL/GenBank/DDBJ whole genome shotgun (WGS) entry which is preliminary data.</text>
</comment>
<dbReference type="AlphaFoldDB" id="A0A7W7EWU4"/>
<dbReference type="RefSeq" id="WP_184111288.1">
    <property type="nucleotide sequence ID" value="NZ_JACHNY010000001.1"/>
</dbReference>
<gene>
    <name evidence="2" type="ORF">GGQ96_000547</name>
</gene>